<keyword evidence="2" id="KW-1185">Reference proteome</keyword>
<organism evidence="1 2">
    <name type="scientific">Nibribacter ruber</name>
    <dbReference type="NCBI Taxonomy" id="2698458"/>
    <lineage>
        <taxon>Bacteria</taxon>
        <taxon>Pseudomonadati</taxon>
        <taxon>Bacteroidota</taxon>
        <taxon>Cytophagia</taxon>
        <taxon>Cytophagales</taxon>
        <taxon>Hymenobacteraceae</taxon>
        <taxon>Nibribacter</taxon>
    </lineage>
</organism>
<dbReference type="Proteomes" id="UP000464214">
    <property type="component" value="Chromosome"/>
</dbReference>
<reference evidence="1 2" key="1">
    <citation type="submission" date="2020-01" db="EMBL/GenBank/DDBJ databases">
        <authorList>
            <person name="Kim M."/>
        </authorList>
    </citation>
    <scope>NUCLEOTIDE SEQUENCE [LARGE SCALE GENOMIC DNA]</scope>
    <source>
        <strain evidence="1 2">BT10</strain>
    </source>
</reference>
<dbReference type="AlphaFoldDB" id="A0A6P1NXM2"/>
<proteinExistence type="predicted"/>
<evidence type="ECO:0000313" key="2">
    <source>
        <dbReference type="Proteomes" id="UP000464214"/>
    </source>
</evidence>
<name>A0A6P1NXM2_9BACT</name>
<dbReference type="EMBL" id="CP047897">
    <property type="protein sequence ID" value="QHL86939.1"/>
    <property type="molecule type" value="Genomic_DNA"/>
</dbReference>
<sequence>MKSYLLLGISVLLLLFTLPKPPQAVSRWESPETSVLKKACTHQKYSTKRICKKKCLRRQTHSGPENKSGTVTDCGTHIFALAAALLQMPAHHFFPEAKAKAGAIAVAYLPPPLERDPNPPRFS</sequence>
<accession>A0A6P1NXM2</accession>
<gene>
    <name evidence="1" type="ORF">GU926_05605</name>
</gene>
<evidence type="ECO:0000313" key="1">
    <source>
        <dbReference type="EMBL" id="QHL86939.1"/>
    </source>
</evidence>
<dbReference type="KEGG" id="nib:GU926_05605"/>
<protein>
    <submittedName>
        <fullName evidence="1">Uncharacterized protein</fullName>
    </submittedName>
</protein>
<dbReference type="RefSeq" id="WP_160689832.1">
    <property type="nucleotide sequence ID" value="NZ_CP047897.1"/>
</dbReference>